<reference evidence="2 3" key="1">
    <citation type="journal article" date="2020" name="Nat. Food">
        <title>A phased Vanilla planifolia genome enables genetic improvement of flavour and production.</title>
        <authorList>
            <person name="Hasing T."/>
            <person name="Tang H."/>
            <person name="Brym M."/>
            <person name="Khazi F."/>
            <person name="Huang T."/>
            <person name="Chambers A.H."/>
        </authorList>
    </citation>
    <scope>NUCLEOTIDE SEQUENCE [LARGE SCALE GENOMIC DNA]</scope>
    <source>
        <tissue evidence="2">Leaf</tissue>
    </source>
</reference>
<keyword evidence="1" id="KW-0732">Signal</keyword>
<comment type="caution">
    <text evidence="2">The sequence shown here is derived from an EMBL/GenBank/DDBJ whole genome shotgun (WGS) entry which is preliminary data.</text>
</comment>
<feature type="signal peptide" evidence="1">
    <location>
        <begin position="1"/>
        <end position="22"/>
    </location>
</feature>
<accession>A0A835S4P8</accession>
<evidence type="ECO:0000313" key="2">
    <source>
        <dbReference type="EMBL" id="KAG0500295.1"/>
    </source>
</evidence>
<protein>
    <submittedName>
        <fullName evidence="2">Uncharacterized protein</fullName>
    </submittedName>
</protein>
<proteinExistence type="predicted"/>
<evidence type="ECO:0000313" key="3">
    <source>
        <dbReference type="Proteomes" id="UP000639772"/>
    </source>
</evidence>
<gene>
    <name evidence="2" type="ORF">HPP92_000367</name>
</gene>
<feature type="chain" id="PRO_5032978899" evidence="1">
    <location>
        <begin position="23"/>
        <end position="279"/>
    </location>
</feature>
<sequence length="279" mass="31093">MSFDQWFVLICCALQALKPTFSNLSASLCSSRPLQPGHLLLRLRRLRNPLSHLMTHYLQCLVNSVPSVPTMLRQPISAWPFTSGQPDQIHFPPPTTPSAADLALLWLIPCMTSSSRRQRTGVTRPTPSHWRRGLKPLVTLLLPSSLQGWPRHRRLCLLNTRQLGSLLAPATYPSSLTAKCLPILPPPLDPKTGSAGQNQRLPLPTMYGGDEAISATLTKVTRRRRWLLQSCRKPLVFRRGGAGCLHQICAAERPINGRSLGQTPWWRQAGGASAWRSWT</sequence>
<dbReference type="EMBL" id="JADCNM010000001">
    <property type="protein sequence ID" value="KAG0500295.1"/>
    <property type="molecule type" value="Genomic_DNA"/>
</dbReference>
<dbReference type="AlphaFoldDB" id="A0A835S4P8"/>
<name>A0A835S4P8_VANPL</name>
<organism evidence="2 3">
    <name type="scientific">Vanilla planifolia</name>
    <name type="common">Vanilla</name>
    <dbReference type="NCBI Taxonomy" id="51239"/>
    <lineage>
        <taxon>Eukaryota</taxon>
        <taxon>Viridiplantae</taxon>
        <taxon>Streptophyta</taxon>
        <taxon>Embryophyta</taxon>
        <taxon>Tracheophyta</taxon>
        <taxon>Spermatophyta</taxon>
        <taxon>Magnoliopsida</taxon>
        <taxon>Liliopsida</taxon>
        <taxon>Asparagales</taxon>
        <taxon>Orchidaceae</taxon>
        <taxon>Vanilloideae</taxon>
        <taxon>Vanilleae</taxon>
        <taxon>Vanilla</taxon>
    </lineage>
</organism>
<dbReference type="Proteomes" id="UP000639772">
    <property type="component" value="Chromosome 1"/>
</dbReference>
<evidence type="ECO:0000256" key="1">
    <source>
        <dbReference type="SAM" id="SignalP"/>
    </source>
</evidence>